<dbReference type="GO" id="GO:0016787">
    <property type="term" value="F:hydrolase activity"/>
    <property type="evidence" value="ECO:0007669"/>
    <property type="project" value="UniProtKB-KW"/>
</dbReference>
<organism evidence="4 5">
    <name type="scientific">Apiospora kogelbergensis</name>
    <dbReference type="NCBI Taxonomy" id="1337665"/>
    <lineage>
        <taxon>Eukaryota</taxon>
        <taxon>Fungi</taxon>
        <taxon>Dikarya</taxon>
        <taxon>Ascomycota</taxon>
        <taxon>Pezizomycotina</taxon>
        <taxon>Sordariomycetes</taxon>
        <taxon>Xylariomycetidae</taxon>
        <taxon>Amphisphaeriales</taxon>
        <taxon>Apiosporaceae</taxon>
        <taxon>Apiospora</taxon>
    </lineage>
</organism>
<accession>A0AAW0Q8R9</accession>
<evidence type="ECO:0000313" key="5">
    <source>
        <dbReference type="Proteomes" id="UP001392437"/>
    </source>
</evidence>
<sequence length="227" mass="23519">MKSARSAKTALILIDVQNGFLHPSHWGTTRSTPECETNIGRLLAQARAYNSAGEKDGPSSVLVCHVHHHSIDPRSMLHPAQTVAADGGARRAVDALPFAAPAPGETVWAKDVNSAFVGTGLEAFLRARGVRQLVFCGLTTDHCVSTSARMAANLRIVDEVAAKSGGGDEATVVLSEGGIVLVGDACATYAKGGFDAETVHRVSLASLDGEFADVAATADVIGAIFDA</sequence>
<evidence type="ECO:0000313" key="4">
    <source>
        <dbReference type="EMBL" id="KAK8092757.1"/>
    </source>
</evidence>
<reference evidence="4 5" key="1">
    <citation type="submission" date="2023-01" db="EMBL/GenBank/DDBJ databases">
        <title>Analysis of 21 Apiospora genomes using comparative genomics revels a genus with tremendous synthesis potential of carbohydrate active enzymes and secondary metabolites.</title>
        <authorList>
            <person name="Sorensen T."/>
        </authorList>
    </citation>
    <scope>NUCLEOTIDE SEQUENCE [LARGE SCALE GENOMIC DNA]</scope>
    <source>
        <strain evidence="4 5">CBS 117206</strain>
    </source>
</reference>
<dbReference type="InterPro" id="IPR036380">
    <property type="entry name" value="Isochorismatase-like_sf"/>
</dbReference>
<dbReference type="EMBL" id="JAQQWP010000012">
    <property type="protein sequence ID" value="KAK8092757.1"/>
    <property type="molecule type" value="Genomic_DNA"/>
</dbReference>
<feature type="domain" description="Isochorismatase-like" evidence="3">
    <location>
        <begin position="9"/>
        <end position="218"/>
    </location>
</feature>
<evidence type="ECO:0000259" key="3">
    <source>
        <dbReference type="Pfam" id="PF00857"/>
    </source>
</evidence>
<dbReference type="Proteomes" id="UP001392437">
    <property type="component" value="Unassembled WGS sequence"/>
</dbReference>
<dbReference type="Pfam" id="PF00857">
    <property type="entry name" value="Isochorismatase"/>
    <property type="match status" value="1"/>
</dbReference>
<dbReference type="InterPro" id="IPR050272">
    <property type="entry name" value="Isochorismatase-like_hydrls"/>
</dbReference>
<protein>
    <submittedName>
        <fullName evidence="4">Isochorismatase hydrolase</fullName>
    </submittedName>
</protein>
<name>A0AAW0Q8R9_9PEZI</name>
<dbReference type="PANTHER" id="PTHR43540">
    <property type="entry name" value="PEROXYUREIDOACRYLATE/UREIDOACRYLATE AMIDOHYDROLASE-RELATED"/>
    <property type="match status" value="1"/>
</dbReference>
<comment type="caution">
    <text evidence="4">The sequence shown here is derived from an EMBL/GenBank/DDBJ whole genome shotgun (WGS) entry which is preliminary data.</text>
</comment>
<gene>
    <name evidence="4" type="ORF">PG999_014344</name>
</gene>
<proteinExistence type="inferred from homology"/>
<dbReference type="InterPro" id="IPR000868">
    <property type="entry name" value="Isochorismatase-like_dom"/>
</dbReference>
<evidence type="ECO:0000256" key="1">
    <source>
        <dbReference type="ARBA" id="ARBA00006336"/>
    </source>
</evidence>
<keyword evidence="5" id="KW-1185">Reference proteome</keyword>
<evidence type="ECO:0000256" key="2">
    <source>
        <dbReference type="ARBA" id="ARBA00022801"/>
    </source>
</evidence>
<dbReference type="PANTHER" id="PTHR43540:SF1">
    <property type="entry name" value="ISOCHORISMATASE HYDROLASE"/>
    <property type="match status" value="1"/>
</dbReference>
<dbReference type="SUPFAM" id="SSF52499">
    <property type="entry name" value="Isochorismatase-like hydrolases"/>
    <property type="match status" value="1"/>
</dbReference>
<comment type="similarity">
    <text evidence="1">Belongs to the isochorismatase family.</text>
</comment>
<dbReference type="AlphaFoldDB" id="A0AAW0Q8R9"/>
<keyword evidence="2 4" id="KW-0378">Hydrolase</keyword>
<dbReference type="Gene3D" id="3.40.50.850">
    <property type="entry name" value="Isochorismatase-like"/>
    <property type="match status" value="1"/>
</dbReference>